<dbReference type="AlphaFoldDB" id="A0A8H4RMJ9"/>
<proteinExistence type="predicted"/>
<dbReference type="Proteomes" id="UP000566819">
    <property type="component" value="Unassembled WGS sequence"/>
</dbReference>
<dbReference type="PANTHER" id="PTHR47784:SF10">
    <property type="entry name" value="TRANSCRIPTION FACTOR, PUTATIVE (AFU_ORTHOLOGUE AFUA_6G14150)-RELATED"/>
    <property type="match status" value="1"/>
</dbReference>
<dbReference type="EMBL" id="JAAMPI010000424">
    <property type="protein sequence ID" value="KAF4631630.1"/>
    <property type="molecule type" value="Genomic_DNA"/>
</dbReference>
<evidence type="ECO:0008006" key="3">
    <source>
        <dbReference type="Google" id="ProtNLM"/>
    </source>
</evidence>
<protein>
    <recommendedName>
        <fullName evidence="3">C6 transcription factor</fullName>
    </recommendedName>
</protein>
<accession>A0A8H4RMJ9</accession>
<reference evidence="1 2" key="1">
    <citation type="submission" date="2020-03" db="EMBL/GenBank/DDBJ databases">
        <title>Draft Genome Sequence of Cudoniella acicularis.</title>
        <authorList>
            <person name="Buettner E."/>
            <person name="Kellner H."/>
        </authorList>
    </citation>
    <scope>NUCLEOTIDE SEQUENCE [LARGE SCALE GENOMIC DNA]</scope>
    <source>
        <strain evidence="1 2">DSM 108380</strain>
    </source>
</reference>
<dbReference type="InterPro" id="IPR053157">
    <property type="entry name" value="Sterol_Uptake_Regulator"/>
</dbReference>
<evidence type="ECO:0000313" key="1">
    <source>
        <dbReference type="EMBL" id="KAF4631630.1"/>
    </source>
</evidence>
<sequence length="349" mass="38466">MVTSPTKSLSTSLCSFSSTPESHRLLELELMHRWSTRTWAGLSSIPEDQVYLQDCLPRAALGSTYLMNGILAIAAVDLALSFGETNSAKYIRAALEYSNKGSAEFRTHLCNINTGNMTLLYYFASLAAVYNWAVPSEHMSTLDRLTMAFDMLLGAFNIALTNIHWLCQNHSTFGAVLSYGTVTMDILDLDTRIALNRLTTVSDQLRISTSSKEIEGSRQEPPFAGELVMYRIAIAQLKYSFAEDARGAIKGYCLSLITAAGSDFSLAMKNMEPMALFIVMYFGVLLDRMASDPMCWWIASAGKELVDAISEILLQTPLAEIQDGLEGIAWTRQQVGLPVLLSTVVYPSN</sequence>
<gene>
    <name evidence="1" type="ORF">G7Y89_g6498</name>
</gene>
<keyword evidence="2" id="KW-1185">Reference proteome</keyword>
<organism evidence="1 2">
    <name type="scientific">Cudoniella acicularis</name>
    <dbReference type="NCBI Taxonomy" id="354080"/>
    <lineage>
        <taxon>Eukaryota</taxon>
        <taxon>Fungi</taxon>
        <taxon>Dikarya</taxon>
        <taxon>Ascomycota</taxon>
        <taxon>Pezizomycotina</taxon>
        <taxon>Leotiomycetes</taxon>
        <taxon>Helotiales</taxon>
        <taxon>Tricladiaceae</taxon>
        <taxon>Cudoniella</taxon>
    </lineage>
</organism>
<name>A0A8H4RMJ9_9HELO</name>
<dbReference type="GO" id="GO:0001228">
    <property type="term" value="F:DNA-binding transcription activator activity, RNA polymerase II-specific"/>
    <property type="evidence" value="ECO:0007669"/>
    <property type="project" value="TreeGrafter"/>
</dbReference>
<evidence type="ECO:0000313" key="2">
    <source>
        <dbReference type="Proteomes" id="UP000566819"/>
    </source>
</evidence>
<dbReference type="PANTHER" id="PTHR47784">
    <property type="entry name" value="STEROL UPTAKE CONTROL PROTEIN 2"/>
    <property type="match status" value="1"/>
</dbReference>
<comment type="caution">
    <text evidence="1">The sequence shown here is derived from an EMBL/GenBank/DDBJ whole genome shotgun (WGS) entry which is preliminary data.</text>
</comment>
<dbReference type="OrthoDB" id="4937900at2759"/>